<dbReference type="RefSeq" id="WP_186905248.1">
    <property type="nucleotide sequence ID" value="NZ_JACOGD010000016.1"/>
</dbReference>
<dbReference type="EMBL" id="JACOGD010000016">
    <property type="protein sequence ID" value="MBC3933691.1"/>
    <property type="molecule type" value="Genomic_DNA"/>
</dbReference>
<proteinExistence type="predicted"/>
<accession>A0ABR7A9V5</accession>
<gene>
    <name evidence="1" type="ORF">H8K43_18600</name>
</gene>
<organism evidence="1 2">
    <name type="scientific">Undibacterium curvum</name>
    <dbReference type="NCBI Taxonomy" id="2762294"/>
    <lineage>
        <taxon>Bacteria</taxon>
        <taxon>Pseudomonadati</taxon>
        <taxon>Pseudomonadota</taxon>
        <taxon>Betaproteobacteria</taxon>
        <taxon>Burkholderiales</taxon>
        <taxon>Oxalobacteraceae</taxon>
        <taxon>Undibacterium</taxon>
    </lineage>
</organism>
<evidence type="ECO:0000313" key="1">
    <source>
        <dbReference type="EMBL" id="MBC3933691.1"/>
    </source>
</evidence>
<sequence length="329" mass="38119">MVQNVVLRLGESGDRFVQRIGQKLVKTDKQPAGMNFYKIDWTIYNPGPGVVTFEHGAHTFTIDTVLGVMGSSYEPDINKWGIIDFDISFGLPPRNAIPHEQARLQVMALLRMLQEKGWKQYYSRDGARIKGRSSLRDGDNVDARYVPSFEEWMTLRDGSMWRLQADAVYLNIQMWRDDKHLDPQQPGAYFMSMELHGEEDDVRGYFLHADRDHWRELWPERMKKSYEFRTEAEAEARAKGYQIDTDYQDPPIKALIKPELSSKVGQPCPKDGIWEASRSDSMATTLASYPARWRRFKQGEVMTGFGQGLPGFDEDNQHITWTWRKPLES</sequence>
<reference evidence="1 2" key="1">
    <citation type="submission" date="2020-08" db="EMBL/GenBank/DDBJ databases">
        <title>Novel species isolated from subtropical streams in China.</title>
        <authorList>
            <person name="Lu H."/>
        </authorList>
    </citation>
    <scope>NUCLEOTIDE SEQUENCE [LARGE SCALE GENOMIC DNA]</scope>
    <source>
        <strain evidence="1 2">CY22W</strain>
    </source>
</reference>
<dbReference type="Proteomes" id="UP000654304">
    <property type="component" value="Unassembled WGS sequence"/>
</dbReference>
<name>A0ABR7A9V5_9BURK</name>
<comment type="caution">
    <text evidence="1">The sequence shown here is derived from an EMBL/GenBank/DDBJ whole genome shotgun (WGS) entry which is preliminary data.</text>
</comment>
<protein>
    <submittedName>
        <fullName evidence="1">Uncharacterized protein</fullName>
    </submittedName>
</protein>
<evidence type="ECO:0000313" key="2">
    <source>
        <dbReference type="Proteomes" id="UP000654304"/>
    </source>
</evidence>
<keyword evidence="2" id="KW-1185">Reference proteome</keyword>